<organism evidence="4 5">
    <name type="scientific">Tanacetum coccineum</name>
    <dbReference type="NCBI Taxonomy" id="301880"/>
    <lineage>
        <taxon>Eukaryota</taxon>
        <taxon>Viridiplantae</taxon>
        <taxon>Streptophyta</taxon>
        <taxon>Embryophyta</taxon>
        <taxon>Tracheophyta</taxon>
        <taxon>Spermatophyta</taxon>
        <taxon>Magnoliopsida</taxon>
        <taxon>eudicotyledons</taxon>
        <taxon>Gunneridae</taxon>
        <taxon>Pentapetalae</taxon>
        <taxon>asterids</taxon>
        <taxon>campanulids</taxon>
        <taxon>Asterales</taxon>
        <taxon>Asteraceae</taxon>
        <taxon>Asteroideae</taxon>
        <taxon>Anthemideae</taxon>
        <taxon>Anthemidinae</taxon>
        <taxon>Tanacetum</taxon>
    </lineage>
</organism>
<dbReference type="InterPro" id="IPR001878">
    <property type="entry name" value="Znf_CCHC"/>
</dbReference>
<feature type="region of interest" description="Disordered" evidence="2">
    <location>
        <begin position="63"/>
        <end position="119"/>
    </location>
</feature>
<feature type="non-terminal residue" evidence="4">
    <location>
        <position position="273"/>
    </location>
</feature>
<proteinExistence type="predicted"/>
<keyword evidence="1" id="KW-0479">Metal-binding</keyword>
<dbReference type="PANTHER" id="PTHR47592">
    <property type="entry name" value="PBF68 PROTEIN"/>
    <property type="match status" value="1"/>
</dbReference>
<dbReference type="Proteomes" id="UP001151760">
    <property type="component" value="Unassembled WGS sequence"/>
</dbReference>
<sequence length="273" mass="31417">MATTVYLYQALPEDMILQIVAAIEQFTDLEETTLDETIGRLKTFEERINLFNGNPSDQDKLLFANHDNSSNHDKGFRNSGQEKFRSSQNNKHDGKCKQFNNDRKPSHKFKKNNFQKGTKDSSKVKCYNCNKFGHVRRNCKQKDRGQDQSNLVQEDVEPTLLMAVQGKVDKGEEIFLNEKEIKPKKYISTDESLWYLDNGASNHMTGIRTHFKEIDRKISGRIRFGDGSYVEIKGRGSILLECKNKEQRVIPNVYYIPNLKSNILSLGQLTENG</sequence>
<feature type="domain" description="CCHC-type" evidence="3">
    <location>
        <begin position="125"/>
        <end position="141"/>
    </location>
</feature>
<comment type="caution">
    <text evidence="4">The sequence shown here is derived from an EMBL/GenBank/DDBJ whole genome shotgun (WGS) entry which is preliminary data.</text>
</comment>
<dbReference type="Pfam" id="PF22936">
    <property type="entry name" value="Pol_BBD"/>
    <property type="match status" value="1"/>
</dbReference>
<keyword evidence="1" id="KW-0862">Zinc</keyword>
<reference evidence="4" key="2">
    <citation type="submission" date="2022-01" db="EMBL/GenBank/DDBJ databases">
        <authorList>
            <person name="Yamashiro T."/>
            <person name="Shiraishi A."/>
            <person name="Satake H."/>
            <person name="Nakayama K."/>
        </authorList>
    </citation>
    <scope>NUCLEOTIDE SEQUENCE</scope>
</reference>
<dbReference type="SMART" id="SM00343">
    <property type="entry name" value="ZnF_C2HC"/>
    <property type="match status" value="1"/>
</dbReference>
<dbReference type="InterPro" id="IPR036875">
    <property type="entry name" value="Znf_CCHC_sf"/>
</dbReference>
<feature type="compositionally biased region" description="Basic and acidic residues" evidence="2">
    <location>
        <begin position="69"/>
        <end position="104"/>
    </location>
</feature>
<accession>A0ABQ5HIW6</accession>
<dbReference type="InterPro" id="IPR054722">
    <property type="entry name" value="PolX-like_BBD"/>
</dbReference>
<evidence type="ECO:0000256" key="2">
    <source>
        <dbReference type="SAM" id="MobiDB-lite"/>
    </source>
</evidence>
<dbReference type="PANTHER" id="PTHR47592:SF27">
    <property type="entry name" value="OS08G0421700 PROTEIN"/>
    <property type="match status" value="1"/>
</dbReference>
<keyword evidence="5" id="KW-1185">Reference proteome</keyword>
<dbReference type="Gene3D" id="4.10.60.10">
    <property type="entry name" value="Zinc finger, CCHC-type"/>
    <property type="match status" value="1"/>
</dbReference>
<name>A0ABQ5HIW6_9ASTR</name>
<evidence type="ECO:0000259" key="3">
    <source>
        <dbReference type="PROSITE" id="PS50158"/>
    </source>
</evidence>
<evidence type="ECO:0000313" key="4">
    <source>
        <dbReference type="EMBL" id="GJT87180.1"/>
    </source>
</evidence>
<reference evidence="4" key="1">
    <citation type="journal article" date="2022" name="Int. J. Mol. Sci.">
        <title>Draft Genome of Tanacetum Coccineum: Genomic Comparison of Closely Related Tanacetum-Family Plants.</title>
        <authorList>
            <person name="Yamashiro T."/>
            <person name="Shiraishi A."/>
            <person name="Nakayama K."/>
            <person name="Satake H."/>
        </authorList>
    </citation>
    <scope>NUCLEOTIDE SEQUENCE</scope>
</reference>
<protein>
    <submittedName>
        <fullName evidence="4">Zinc finger, CCHC-type containing protein</fullName>
    </submittedName>
</protein>
<dbReference type="EMBL" id="BQNB010019615">
    <property type="protein sequence ID" value="GJT87180.1"/>
    <property type="molecule type" value="Genomic_DNA"/>
</dbReference>
<dbReference type="SUPFAM" id="SSF57756">
    <property type="entry name" value="Retrovirus zinc finger-like domains"/>
    <property type="match status" value="1"/>
</dbReference>
<gene>
    <name evidence="4" type="ORF">Tco_1068897</name>
</gene>
<keyword evidence="1" id="KW-0863">Zinc-finger</keyword>
<dbReference type="Pfam" id="PF00098">
    <property type="entry name" value="zf-CCHC"/>
    <property type="match status" value="1"/>
</dbReference>
<dbReference type="PROSITE" id="PS50158">
    <property type="entry name" value="ZF_CCHC"/>
    <property type="match status" value="1"/>
</dbReference>
<evidence type="ECO:0000313" key="5">
    <source>
        <dbReference type="Proteomes" id="UP001151760"/>
    </source>
</evidence>
<evidence type="ECO:0000256" key="1">
    <source>
        <dbReference type="PROSITE-ProRule" id="PRU00047"/>
    </source>
</evidence>